<dbReference type="EMBL" id="FOAT01000030">
    <property type="protein sequence ID" value="SEL43508.1"/>
    <property type="molecule type" value="Genomic_DNA"/>
</dbReference>
<gene>
    <name evidence="1" type="ORF">SAMN05216469_13011</name>
</gene>
<dbReference type="AlphaFoldDB" id="A0A1H7Q713"/>
<reference evidence="1 2" key="1">
    <citation type="submission" date="2016-10" db="EMBL/GenBank/DDBJ databases">
        <authorList>
            <person name="de Groot N.N."/>
        </authorList>
    </citation>
    <scope>NUCLEOTIDE SEQUENCE [LARGE SCALE GENOMIC DNA]</scope>
    <source>
        <strain evidence="1 2">KH2T6</strain>
    </source>
</reference>
<sequence>MISCETDLTSHPAVRSVLYDKNIILQINTVIYENHSTKDPDKISERIPCGIAIVICHKGRVFKFQSSYDRSTEY</sequence>
<accession>A0A1H7Q713</accession>
<evidence type="ECO:0000313" key="2">
    <source>
        <dbReference type="Proteomes" id="UP000186015"/>
    </source>
</evidence>
<proteinExistence type="predicted"/>
<evidence type="ECO:0000313" key="1">
    <source>
        <dbReference type="EMBL" id="SEL43508.1"/>
    </source>
</evidence>
<protein>
    <submittedName>
        <fullName evidence="1">Uncharacterized protein</fullName>
    </submittedName>
</protein>
<name>A0A1H7Q713_RUMAL</name>
<organism evidence="1 2">
    <name type="scientific">Ruminococcus albus</name>
    <dbReference type="NCBI Taxonomy" id="1264"/>
    <lineage>
        <taxon>Bacteria</taxon>
        <taxon>Bacillati</taxon>
        <taxon>Bacillota</taxon>
        <taxon>Clostridia</taxon>
        <taxon>Eubacteriales</taxon>
        <taxon>Oscillospiraceae</taxon>
        <taxon>Ruminococcus</taxon>
    </lineage>
</organism>
<dbReference type="Proteomes" id="UP000186015">
    <property type="component" value="Unassembled WGS sequence"/>
</dbReference>